<evidence type="ECO:0000256" key="3">
    <source>
        <dbReference type="ARBA" id="ARBA00022490"/>
    </source>
</evidence>
<reference evidence="11 12" key="1">
    <citation type="submission" date="2017-05" db="EMBL/GenBank/DDBJ databases">
        <title>Draft genome sequence of Elsinoe australis.</title>
        <authorList>
            <person name="Cheng Q."/>
        </authorList>
    </citation>
    <scope>NUCLEOTIDE SEQUENCE [LARGE SCALE GENOMIC DNA]</scope>
    <source>
        <strain evidence="11 12">NL1</strain>
    </source>
</reference>
<dbReference type="Gene3D" id="2.160.10.10">
    <property type="entry name" value="Hexapeptide repeat proteins"/>
    <property type="match status" value="1"/>
</dbReference>
<dbReference type="GO" id="GO:0005851">
    <property type="term" value="C:eukaryotic translation initiation factor 2B complex"/>
    <property type="evidence" value="ECO:0007669"/>
    <property type="project" value="TreeGrafter"/>
</dbReference>
<dbReference type="AlphaFoldDB" id="A0A2P7ZYA8"/>
<dbReference type="Gene3D" id="3.90.550.10">
    <property type="entry name" value="Spore Coat Polysaccharide Biosynthesis Protein SpsA, Chain A"/>
    <property type="match status" value="1"/>
</dbReference>
<comment type="caution">
    <text evidence="11">The sequence shown here is derived from an EMBL/GenBank/DDBJ whole genome shotgun (WGS) entry which is preliminary data.</text>
</comment>
<evidence type="ECO:0000256" key="6">
    <source>
        <dbReference type="ARBA" id="ARBA00044196"/>
    </source>
</evidence>
<evidence type="ECO:0000256" key="8">
    <source>
        <dbReference type="ARBA" id="ARBA00046432"/>
    </source>
</evidence>
<dbReference type="Proteomes" id="UP000243723">
    <property type="component" value="Unassembled WGS sequence"/>
</dbReference>
<dbReference type="Pfam" id="PF25087">
    <property type="entry name" value="GMPPB_C"/>
    <property type="match status" value="1"/>
</dbReference>
<dbReference type="CDD" id="cd04652">
    <property type="entry name" value="LbH_eIF2B_gamma_C"/>
    <property type="match status" value="1"/>
</dbReference>
<keyword evidence="3" id="KW-0963">Cytoplasm</keyword>
<evidence type="ECO:0000256" key="9">
    <source>
        <dbReference type="SAM" id="MobiDB-lite"/>
    </source>
</evidence>
<keyword evidence="5" id="KW-0648">Protein biosynthesis</keyword>
<feature type="region of interest" description="Disordered" evidence="9">
    <location>
        <begin position="547"/>
        <end position="568"/>
    </location>
</feature>
<evidence type="ECO:0000259" key="10">
    <source>
        <dbReference type="Pfam" id="PF25087"/>
    </source>
</evidence>
<dbReference type="PANTHER" id="PTHR45989:SF1">
    <property type="entry name" value="TRANSLATION INITIATION FACTOR EIF-2B SUBUNIT GAMMA"/>
    <property type="match status" value="1"/>
</dbReference>
<feature type="domain" description="Mannose-1-phosphate guanyltransferase C-terminal" evidence="10">
    <location>
        <begin position="444"/>
        <end position="508"/>
    </location>
</feature>
<evidence type="ECO:0000256" key="2">
    <source>
        <dbReference type="ARBA" id="ARBA00007878"/>
    </source>
</evidence>
<dbReference type="GO" id="GO:0005085">
    <property type="term" value="F:guanyl-nucleotide exchange factor activity"/>
    <property type="evidence" value="ECO:0007669"/>
    <property type="project" value="TreeGrafter"/>
</dbReference>
<comment type="similarity">
    <text evidence="2">Belongs to the eIF-2B gamma/epsilon subunits family.</text>
</comment>
<sequence>MPHSTLPYTGFQALILCGPGASLDTFTSSPRDLPKALLPIANRPMVWYPLDWCYRMGVTDITLITPPESASAIESALATNPHLTSLPAPKPEVLAPTGLTQTTGTGEIFRLDEVAKAITTDFVVLPCDLVSELDGTEILQTWMTLQGGLGGASHDRLSLGGEKSGRRGGLGVWYPAKNLEGISTKAEQTDFIASVALPKRAPAPPQGGLRGDVGQLVMSVPKSTVKDIVEERGTMPVRHMLLKRFGRVDMKTGHRDAHVYFFPKWVLDMMRANEFESVAEDVVGWWAKAGWQVGLGEKLGLRGVLGEKEGSDGEDMMNMSGLLEDQVDLQGMSSTSTKVGSKGKTENGVASRVPAAIKDALDQEPVTVPPILAYIQPSWAQAPEQPLIRRVDTSALLLSISLRLAKIQSIAESTVTASTPSPLAHPAKVAHPDMMQNQSRVSEGDSLVAENVSIESRVNIKESVIGAGCTIGSNSRLTRCLLMENVVVGENVTLTGCILGKRCKIEGGKGKDEGTRLTECEVQPGFVVEGGTEAKNEKFMAFEGLDEDADMEMDDGGELDNDGIELGD</sequence>
<gene>
    <name evidence="11" type="ORF">B9Z65_3411</name>
</gene>
<name>A0A2P7ZYA8_9PEZI</name>
<dbReference type="STRING" id="40998.A0A2P7ZYA8"/>
<dbReference type="PANTHER" id="PTHR45989">
    <property type="entry name" value="TRANSLATION INITIATION FACTOR EIF-2B SUBUNIT GAMMA"/>
    <property type="match status" value="1"/>
</dbReference>
<dbReference type="SUPFAM" id="SSF51161">
    <property type="entry name" value="Trimeric LpxA-like enzymes"/>
    <property type="match status" value="1"/>
</dbReference>
<dbReference type="InterPro" id="IPR011004">
    <property type="entry name" value="Trimer_LpxA-like_sf"/>
</dbReference>
<dbReference type="OrthoDB" id="10250549at2759"/>
<dbReference type="InterPro" id="IPR051960">
    <property type="entry name" value="eIF2B_gamma"/>
</dbReference>
<dbReference type="SUPFAM" id="SSF53448">
    <property type="entry name" value="Nucleotide-diphospho-sugar transferases"/>
    <property type="match status" value="1"/>
</dbReference>
<comment type="subunit">
    <text evidence="8">Component of the translation initiation factor 2B (eIF2B) complex which is a heterodecamer of two sets of five different subunits: alpha, beta, gamma, delta and epsilon. Subunits alpha, beta and delta comprise a regulatory subcomplex and subunits epsilon and gamma comprise a catalytic subcomplex. Within the complex, the hexameric regulatory complex resides at the center, with the two heterodimeric catalytic subcomplexes bound on opposite sides.</text>
</comment>
<comment type="subcellular location">
    <subcellularLocation>
        <location evidence="1">Cytoplasm</location>
        <location evidence="1">Cytosol</location>
    </subcellularLocation>
</comment>
<dbReference type="GO" id="GO:0003743">
    <property type="term" value="F:translation initiation factor activity"/>
    <property type="evidence" value="ECO:0007669"/>
    <property type="project" value="UniProtKB-KW"/>
</dbReference>
<evidence type="ECO:0000313" key="12">
    <source>
        <dbReference type="Proteomes" id="UP000243723"/>
    </source>
</evidence>
<dbReference type="InterPro" id="IPR029044">
    <property type="entry name" value="Nucleotide-diphossugar_trans"/>
</dbReference>
<dbReference type="GO" id="GO:0002183">
    <property type="term" value="P:cytoplasmic translational initiation"/>
    <property type="evidence" value="ECO:0007669"/>
    <property type="project" value="TreeGrafter"/>
</dbReference>
<evidence type="ECO:0000313" key="11">
    <source>
        <dbReference type="EMBL" id="PSK53211.1"/>
    </source>
</evidence>
<evidence type="ECO:0000256" key="7">
    <source>
        <dbReference type="ARBA" id="ARBA00044229"/>
    </source>
</evidence>
<dbReference type="GO" id="GO:0005829">
    <property type="term" value="C:cytosol"/>
    <property type="evidence" value="ECO:0007669"/>
    <property type="project" value="UniProtKB-SubCell"/>
</dbReference>
<evidence type="ECO:0000256" key="5">
    <source>
        <dbReference type="ARBA" id="ARBA00022917"/>
    </source>
</evidence>
<proteinExistence type="inferred from homology"/>
<evidence type="ECO:0000256" key="4">
    <source>
        <dbReference type="ARBA" id="ARBA00022540"/>
    </source>
</evidence>
<evidence type="ECO:0000256" key="1">
    <source>
        <dbReference type="ARBA" id="ARBA00004514"/>
    </source>
</evidence>
<protein>
    <recommendedName>
        <fullName evidence="6">Translation initiation factor eIF2B subunit gamma</fullName>
    </recommendedName>
    <alternativeName>
        <fullName evidence="7">eIF2B GDP-GTP exchange factor subunit gamma</fullName>
    </alternativeName>
</protein>
<keyword evidence="12" id="KW-1185">Reference proteome</keyword>
<keyword evidence="4" id="KW-0396">Initiation factor</keyword>
<organism evidence="11 12">
    <name type="scientific">Elsinoe australis</name>
    <dbReference type="NCBI Taxonomy" id="40998"/>
    <lineage>
        <taxon>Eukaryota</taxon>
        <taxon>Fungi</taxon>
        <taxon>Dikarya</taxon>
        <taxon>Ascomycota</taxon>
        <taxon>Pezizomycotina</taxon>
        <taxon>Dothideomycetes</taxon>
        <taxon>Dothideomycetidae</taxon>
        <taxon>Myriangiales</taxon>
        <taxon>Elsinoaceae</taxon>
        <taxon>Elsinoe</taxon>
    </lineage>
</organism>
<dbReference type="EMBL" id="NHZQ01000102">
    <property type="protein sequence ID" value="PSK53211.1"/>
    <property type="molecule type" value="Genomic_DNA"/>
</dbReference>
<accession>A0A2P7ZYA8</accession>
<dbReference type="InterPro" id="IPR056729">
    <property type="entry name" value="GMPPB_C"/>
</dbReference>